<sequence length="214" mass="23942">MPVSSLKIIVFTGPSLNSKEGMKILKADYRPPIKRGDVLEALKESPDIIAIIDGVFHQQPAVSHREIIEALNAGIMVVGGSSMGALRASELNDLGMIGIGYVYSQYKSGKIESDDDVAVVFSPENWEQLSDSLVSIDYNLKIACKKKIISKKHRDKILNTAKSIYYPHRTYKKIFKESKIESDVIRELSNFLDSHPCDIKQKDALEVLKYIKSL</sequence>
<evidence type="ECO:0000313" key="3">
    <source>
        <dbReference type="Proteomes" id="UP000681041"/>
    </source>
</evidence>
<accession>A0A8T8K4T9</accession>
<organism evidence="2 3">
    <name type="scientific">Methanobacterium alkalithermotolerans</name>
    <dbReference type="NCBI Taxonomy" id="2731220"/>
    <lineage>
        <taxon>Archaea</taxon>
        <taxon>Methanobacteriati</taxon>
        <taxon>Methanobacteriota</taxon>
        <taxon>Methanomada group</taxon>
        <taxon>Methanobacteria</taxon>
        <taxon>Methanobacteriales</taxon>
        <taxon>Methanobacteriaceae</taxon>
        <taxon>Methanobacterium</taxon>
    </lineage>
</organism>
<dbReference type="RefSeq" id="WP_211533943.1">
    <property type="nucleotide sequence ID" value="NZ_CP058560.1"/>
</dbReference>
<proteinExistence type="predicted"/>
<dbReference type="InterPro" id="IPR012924">
    <property type="entry name" value="TfuA_core"/>
</dbReference>
<dbReference type="Pfam" id="PF07812">
    <property type="entry name" value="TfuA"/>
    <property type="match status" value="1"/>
</dbReference>
<dbReference type="Proteomes" id="UP000681041">
    <property type="component" value="Chromosome"/>
</dbReference>
<keyword evidence="3" id="KW-1185">Reference proteome</keyword>
<dbReference type="AlphaFoldDB" id="A0A8T8K4T9"/>
<gene>
    <name evidence="2" type="ORF">HYG87_04020</name>
</gene>
<protein>
    <submittedName>
        <fullName evidence="2">TfuA-related McrA-glycine thioamidation protein</fullName>
    </submittedName>
</protein>
<evidence type="ECO:0000313" key="2">
    <source>
        <dbReference type="EMBL" id="QUH22997.1"/>
    </source>
</evidence>
<dbReference type="NCBIfam" id="NF033432">
    <property type="entry name" value="ThioGly_TfuA_rel"/>
    <property type="match status" value="1"/>
</dbReference>
<feature type="domain" description="TfuA-like core" evidence="1">
    <location>
        <begin position="53"/>
        <end position="170"/>
    </location>
</feature>
<name>A0A8T8K4T9_9EURY</name>
<evidence type="ECO:0000259" key="1">
    <source>
        <dbReference type="Pfam" id="PF07812"/>
    </source>
</evidence>
<dbReference type="OrthoDB" id="61834at2157"/>
<dbReference type="GeneID" id="64819903"/>
<dbReference type="EMBL" id="CP058560">
    <property type="protein sequence ID" value="QUH22997.1"/>
    <property type="molecule type" value="Genomic_DNA"/>
</dbReference>
<reference evidence="2" key="1">
    <citation type="submission" date="2020-07" db="EMBL/GenBank/DDBJ databases">
        <title>Methanobacterium. sp. MethCan genome.</title>
        <authorList>
            <person name="Postec A."/>
            <person name="Quemeneur M."/>
        </authorList>
    </citation>
    <scope>NUCLEOTIDE SEQUENCE</scope>
    <source>
        <strain evidence="2">MethCAN</strain>
    </source>
</reference>
<dbReference type="KEGG" id="meme:HYG87_04020"/>